<dbReference type="Proteomes" id="UP000449846">
    <property type="component" value="Unassembled WGS sequence"/>
</dbReference>
<dbReference type="AlphaFoldDB" id="A0A844HTZ7"/>
<proteinExistence type="predicted"/>
<accession>A0A844HTZ7</accession>
<comment type="caution">
    <text evidence="1">The sequence shown here is derived from an EMBL/GenBank/DDBJ whole genome shotgun (WGS) entry which is preliminary data.</text>
</comment>
<dbReference type="SMART" id="SM01101">
    <property type="entry name" value="CRISPR_assoc"/>
    <property type="match status" value="1"/>
</dbReference>
<evidence type="ECO:0000313" key="1">
    <source>
        <dbReference type="EMBL" id="MTH62548.1"/>
    </source>
</evidence>
<name>A0A844HTZ7_9RHOB</name>
<keyword evidence="2" id="KW-1185">Reference proteome</keyword>
<sequence length="245" mass="26995">MNVHLIEMPLSIRALHLWAGARKIPADEGLILHHLLGETFGPAVLQPFRLMVAPRAQDGTLYAYAADEADGLRLSAMATLTPANAEVVSLDRMRSLPRAGESWSVGQRLGFDIRLRPVVRLGEPLTGQDESGKEISISKGAEIDAFLASRLRGTQVTREARYIEWLSERLAPAAELDLTATRLASFSRLQVRRNGKKLEGPDAVVHGTLTVTDPLAFSEMLARGIGRHRTYGYGMLLLRPPQRSR</sequence>
<dbReference type="OrthoDB" id="9795689at2"/>
<dbReference type="Gene3D" id="3.30.70.1210">
    <property type="entry name" value="Crispr-associated protein, domain 2"/>
    <property type="match status" value="1"/>
</dbReference>
<gene>
    <name evidence="1" type="ORF">GL300_25570</name>
</gene>
<dbReference type="RefSeq" id="WP_155042492.1">
    <property type="nucleotide sequence ID" value="NZ_WMIG01000042.1"/>
</dbReference>
<dbReference type="SUPFAM" id="SSF117987">
    <property type="entry name" value="CRISPR-associated protein"/>
    <property type="match status" value="1"/>
</dbReference>
<dbReference type="InterPro" id="IPR010179">
    <property type="entry name" value="CRISPR-assoc_prot_Cse3"/>
</dbReference>
<organism evidence="1 2">
    <name type="scientific">Paracoccus litorisediminis</name>
    <dbReference type="NCBI Taxonomy" id="2006130"/>
    <lineage>
        <taxon>Bacteria</taxon>
        <taxon>Pseudomonadati</taxon>
        <taxon>Pseudomonadota</taxon>
        <taxon>Alphaproteobacteria</taxon>
        <taxon>Rhodobacterales</taxon>
        <taxon>Paracoccaceae</taxon>
        <taxon>Paracoccus</taxon>
    </lineage>
</organism>
<evidence type="ECO:0000313" key="2">
    <source>
        <dbReference type="Proteomes" id="UP000449846"/>
    </source>
</evidence>
<reference evidence="1 2" key="1">
    <citation type="submission" date="2019-11" db="EMBL/GenBank/DDBJ databases">
        <authorList>
            <person name="Dong K."/>
        </authorList>
    </citation>
    <scope>NUCLEOTIDE SEQUENCE [LARGE SCALE GENOMIC DNA]</scope>
    <source>
        <strain evidence="1 2">NBRC 112902</strain>
    </source>
</reference>
<dbReference type="EMBL" id="WMIG01000042">
    <property type="protein sequence ID" value="MTH62548.1"/>
    <property type="molecule type" value="Genomic_DNA"/>
</dbReference>
<dbReference type="Pfam" id="PF08798">
    <property type="entry name" value="CRISPR_assoc"/>
    <property type="match status" value="1"/>
</dbReference>
<protein>
    <submittedName>
        <fullName evidence="1">Type I-E CRISPR-associated protein Cas6/Cse3/CasE</fullName>
    </submittedName>
</protein>